<accession>A1HNP1</accession>
<dbReference type="Proteomes" id="UP000005139">
    <property type="component" value="Unassembled WGS sequence"/>
</dbReference>
<feature type="transmembrane region" description="Helical" evidence="1">
    <location>
        <begin position="22"/>
        <end position="46"/>
    </location>
</feature>
<evidence type="ECO:0000313" key="2">
    <source>
        <dbReference type="EMBL" id="EAX48484.1"/>
    </source>
</evidence>
<evidence type="ECO:0000313" key="3">
    <source>
        <dbReference type="Proteomes" id="UP000005139"/>
    </source>
</evidence>
<dbReference type="EMBL" id="AAWL01000003">
    <property type="protein sequence ID" value="EAX48484.1"/>
    <property type="molecule type" value="Genomic_DNA"/>
</dbReference>
<organism evidence="2 3">
    <name type="scientific">Thermosinus carboxydivorans Nor1</name>
    <dbReference type="NCBI Taxonomy" id="401526"/>
    <lineage>
        <taxon>Bacteria</taxon>
        <taxon>Bacillati</taxon>
        <taxon>Bacillota</taxon>
        <taxon>Negativicutes</taxon>
        <taxon>Selenomonadales</taxon>
        <taxon>Sporomusaceae</taxon>
        <taxon>Thermosinus</taxon>
    </lineage>
</organism>
<dbReference type="AlphaFoldDB" id="A1HNP1"/>
<reference evidence="2 3" key="1">
    <citation type="submission" date="2007-01" db="EMBL/GenBank/DDBJ databases">
        <title>Annotation of the draft genome assembly of Thermosinus carboxydivorans Nor1.</title>
        <authorList>
            <consortium name="US DOE Joint Genome Institute (JGI-ORNL)"/>
            <person name="Larimer F."/>
            <person name="Land M."/>
            <person name="Hauser L."/>
        </authorList>
    </citation>
    <scope>NUCLEOTIDE SEQUENCE [LARGE SCALE GENOMIC DNA]</scope>
    <source>
        <strain evidence="2 3">Nor1</strain>
    </source>
</reference>
<name>A1HNP1_9FIRM</name>
<proteinExistence type="predicted"/>
<evidence type="ECO:0000256" key="1">
    <source>
        <dbReference type="SAM" id="Phobius"/>
    </source>
</evidence>
<reference evidence="2 3" key="2">
    <citation type="submission" date="2007-01" db="EMBL/GenBank/DDBJ databases">
        <title>Sequencing of the draft genome and assembly of Thermosinus carboxydivorans Nor1.</title>
        <authorList>
            <consortium name="US DOE Joint Genome Institute (JGI-PGF)"/>
            <person name="Copeland A."/>
            <person name="Lucas S."/>
            <person name="Lapidus A."/>
            <person name="Barry K."/>
            <person name="Glavina del Rio T."/>
            <person name="Dalin E."/>
            <person name="Tice H."/>
            <person name="Bruce D."/>
            <person name="Pitluck S."/>
            <person name="Richardson P."/>
        </authorList>
    </citation>
    <scope>NUCLEOTIDE SEQUENCE [LARGE SCALE GENOMIC DNA]</scope>
    <source>
        <strain evidence="2 3">Nor1</strain>
    </source>
</reference>
<keyword evidence="1" id="KW-1133">Transmembrane helix</keyword>
<keyword evidence="1" id="KW-0472">Membrane</keyword>
<keyword evidence="3" id="KW-1185">Reference proteome</keyword>
<gene>
    <name evidence="2" type="ORF">TcarDRAFT_2434</name>
</gene>
<keyword evidence="1" id="KW-0812">Transmembrane</keyword>
<sequence>MPPAMDERMMCMWWGHPMWGGWGMPLGMFLFSVFFLVCLGFMFYFFSRGGFPFGHGRDQVHSDVTNRELLEEVRKLRQEVEELKKEKK</sequence>
<comment type="caution">
    <text evidence="2">The sequence shown here is derived from an EMBL/GenBank/DDBJ whole genome shotgun (WGS) entry which is preliminary data.</text>
</comment>
<protein>
    <submittedName>
        <fullName evidence="2">Uncharacterized protein</fullName>
    </submittedName>
</protein>